<dbReference type="AlphaFoldDB" id="A0A8T2CCR9"/>
<dbReference type="GO" id="GO:0016020">
    <property type="term" value="C:membrane"/>
    <property type="evidence" value="ECO:0007669"/>
    <property type="project" value="UniProtKB-ARBA"/>
</dbReference>
<dbReference type="GO" id="GO:0006355">
    <property type="term" value="P:regulation of DNA-templated transcription"/>
    <property type="evidence" value="ECO:0007669"/>
    <property type="project" value="InterPro"/>
</dbReference>
<evidence type="ECO:0000256" key="4">
    <source>
        <dbReference type="ARBA" id="ARBA00023163"/>
    </source>
</evidence>
<feature type="domain" description="NAC" evidence="7">
    <location>
        <begin position="3"/>
        <end position="150"/>
    </location>
</feature>
<comment type="subcellular location">
    <subcellularLocation>
        <location evidence="1">Nucleus</location>
    </subcellularLocation>
</comment>
<dbReference type="Pfam" id="PF02365">
    <property type="entry name" value="NAM"/>
    <property type="match status" value="1"/>
</dbReference>
<name>A0A8T2CCR9_ARASU</name>
<feature type="compositionally biased region" description="Polar residues" evidence="6">
    <location>
        <begin position="307"/>
        <end position="327"/>
    </location>
</feature>
<keyword evidence="4" id="KW-0804">Transcription</keyword>
<dbReference type="InterPro" id="IPR003441">
    <property type="entry name" value="NAC-dom"/>
</dbReference>
<dbReference type="EMBL" id="JAEFBJ010000006">
    <property type="protein sequence ID" value="KAG7595543.1"/>
    <property type="molecule type" value="Genomic_DNA"/>
</dbReference>
<evidence type="ECO:0000313" key="9">
    <source>
        <dbReference type="Proteomes" id="UP000694251"/>
    </source>
</evidence>
<dbReference type="PROSITE" id="PS51005">
    <property type="entry name" value="NAC"/>
    <property type="match status" value="1"/>
</dbReference>
<evidence type="ECO:0000256" key="5">
    <source>
        <dbReference type="ARBA" id="ARBA00023242"/>
    </source>
</evidence>
<dbReference type="Proteomes" id="UP000694251">
    <property type="component" value="Chromosome 6"/>
</dbReference>
<proteinExistence type="predicted"/>
<keyword evidence="2" id="KW-0805">Transcription regulation</keyword>
<sequence>MENPVGLRFRPTDEEIVVDYLRPKNSDRDTSHVDRVISTVTIRSFDPWELPCQSRIKLKDESWCFFSPKENKYGRGDQQIRKTKSGFWKITGKPKDIMRNRQKIGVKKILMFYYSKELGGSKSDWVMHEYHAFSPTQMMMTYTICKVMFNGDVRESSSSSSSSHASGIEQSRPSVIPLFVNNSEGSSFHSEELQNPSRFGDVQQEAQIEDAIPIEEWETWLNDDDAGEQRSIMFMQDNRNDYRPPKSLTGVFSDDSSDDNDSDLLSATTKSIETSSTCDSFASSNHCVDPIKGLQESPNSTIKLGSLTQEVSQAPRTSIDTSENKNNPYDDAQGIKIGVYKLGQETVKKTSAGFFHRMIQKFVKKIRVHLCSSISRT</sequence>
<evidence type="ECO:0000259" key="7">
    <source>
        <dbReference type="PROSITE" id="PS51005"/>
    </source>
</evidence>
<accession>A0A8T2CCR9</accession>
<evidence type="ECO:0000256" key="3">
    <source>
        <dbReference type="ARBA" id="ARBA00023125"/>
    </source>
</evidence>
<evidence type="ECO:0000313" key="8">
    <source>
        <dbReference type="EMBL" id="KAG7595543.1"/>
    </source>
</evidence>
<feature type="region of interest" description="Disordered" evidence="6">
    <location>
        <begin position="307"/>
        <end position="330"/>
    </location>
</feature>
<evidence type="ECO:0000256" key="1">
    <source>
        <dbReference type="ARBA" id="ARBA00004123"/>
    </source>
</evidence>
<protein>
    <submittedName>
        <fullName evidence="8">NAC domain</fullName>
    </submittedName>
</protein>
<feature type="region of interest" description="Disordered" evidence="6">
    <location>
        <begin position="238"/>
        <end position="264"/>
    </location>
</feature>
<keyword evidence="5" id="KW-0539">Nucleus</keyword>
<keyword evidence="3" id="KW-0238">DNA-binding</keyword>
<reference evidence="8 9" key="1">
    <citation type="submission" date="2020-12" db="EMBL/GenBank/DDBJ databases">
        <title>Concerted genomic and epigenomic changes stabilize Arabidopsis allopolyploids.</title>
        <authorList>
            <person name="Chen Z."/>
        </authorList>
    </citation>
    <scope>NUCLEOTIDE SEQUENCE [LARGE SCALE GENOMIC DNA]</scope>
    <source>
        <strain evidence="8">As9502</strain>
        <tissue evidence="8">Leaf</tissue>
    </source>
</reference>
<dbReference type="GO" id="GO:0005634">
    <property type="term" value="C:nucleus"/>
    <property type="evidence" value="ECO:0007669"/>
    <property type="project" value="UniProtKB-SubCell"/>
</dbReference>
<organism evidence="8 9">
    <name type="scientific">Arabidopsis suecica</name>
    <name type="common">Swedish thale-cress</name>
    <name type="synonym">Cardaminopsis suecica</name>
    <dbReference type="NCBI Taxonomy" id="45249"/>
    <lineage>
        <taxon>Eukaryota</taxon>
        <taxon>Viridiplantae</taxon>
        <taxon>Streptophyta</taxon>
        <taxon>Embryophyta</taxon>
        <taxon>Tracheophyta</taxon>
        <taxon>Spermatophyta</taxon>
        <taxon>Magnoliopsida</taxon>
        <taxon>eudicotyledons</taxon>
        <taxon>Gunneridae</taxon>
        <taxon>Pentapetalae</taxon>
        <taxon>rosids</taxon>
        <taxon>malvids</taxon>
        <taxon>Brassicales</taxon>
        <taxon>Brassicaceae</taxon>
        <taxon>Camelineae</taxon>
        <taxon>Arabidopsis</taxon>
    </lineage>
</organism>
<evidence type="ECO:0000256" key="2">
    <source>
        <dbReference type="ARBA" id="ARBA00023015"/>
    </source>
</evidence>
<keyword evidence="9" id="KW-1185">Reference proteome</keyword>
<dbReference type="OrthoDB" id="1027299at2759"/>
<evidence type="ECO:0000256" key="6">
    <source>
        <dbReference type="SAM" id="MobiDB-lite"/>
    </source>
</evidence>
<dbReference type="GO" id="GO:0003677">
    <property type="term" value="F:DNA binding"/>
    <property type="evidence" value="ECO:0007669"/>
    <property type="project" value="UniProtKB-KW"/>
</dbReference>
<comment type="caution">
    <text evidence="8">The sequence shown here is derived from an EMBL/GenBank/DDBJ whole genome shotgun (WGS) entry which is preliminary data.</text>
</comment>
<dbReference type="PANTHER" id="PTHR31744">
    <property type="entry name" value="PROTEIN CUP-SHAPED COTYLEDON 2-RELATED"/>
    <property type="match status" value="1"/>
</dbReference>
<dbReference type="FunFam" id="2.170.150.80:FF:000012">
    <property type="entry name" value="NAC with transmembrane motif1"/>
    <property type="match status" value="1"/>
</dbReference>
<gene>
    <name evidence="8" type="ORF">ISN44_As06g001340</name>
</gene>
<dbReference type="PANTHER" id="PTHR31744:SF92">
    <property type="entry name" value="NAC DOMAIN-CONTAINING PROTEIN 87"/>
    <property type="match status" value="1"/>
</dbReference>